<keyword evidence="6" id="KW-1185">Reference proteome</keyword>
<feature type="domain" description="Zn(2)-C6 fungal-type" evidence="4">
    <location>
        <begin position="87"/>
        <end position="118"/>
    </location>
</feature>
<protein>
    <submittedName>
        <fullName evidence="5">C6 transcription factor</fullName>
    </submittedName>
</protein>
<evidence type="ECO:0000256" key="2">
    <source>
        <dbReference type="ARBA" id="ARBA00023242"/>
    </source>
</evidence>
<dbReference type="SMART" id="SM00906">
    <property type="entry name" value="Fungal_trans"/>
    <property type="match status" value="1"/>
</dbReference>
<evidence type="ECO:0000256" key="3">
    <source>
        <dbReference type="SAM" id="MobiDB-lite"/>
    </source>
</evidence>
<dbReference type="PROSITE" id="PS50048">
    <property type="entry name" value="ZN2_CY6_FUNGAL_2"/>
    <property type="match status" value="1"/>
</dbReference>
<reference evidence="5" key="1">
    <citation type="submission" date="2023-02" db="EMBL/GenBank/DDBJ databases">
        <title>Colletotrichum kahawae CIFC_Que2 genome sequencing and assembly.</title>
        <authorList>
            <person name="Baroncelli R."/>
        </authorList>
    </citation>
    <scope>NUCLEOTIDE SEQUENCE</scope>
    <source>
        <strain evidence="5">CIFC_Que2</strain>
    </source>
</reference>
<accession>A0AAE0D6F8</accession>
<feature type="region of interest" description="Disordered" evidence="3">
    <location>
        <begin position="865"/>
        <end position="893"/>
    </location>
</feature>
<dbReference type="CDD" id="cd00067">
    <property type="entry name" value="GAL4"/>
    <property type="match status" value="1"/>
</dbReference>
<evidence type="ECO:0000259" key="4">
    <source>
        <dbReference type="PROSITE" id="PS50048"/>
    </source>
</evidence>
<feature type="compositionally biased region" description="Low complexity" evidence="3">
    <location>
        <begin position="882"/>
        <end position="893"/>
    </location>
</feature>
<comment type="caution">
    <text evidence="5">The sequence shown here is derived from an EMBL/GenBank/DDBJ whole genome shotgun (WGS) entry which is preliminary data.</text>
</comment>
<dbReference type="SMART" id="SM00066">
    <property type="entry name" value="GAL4"/>
    <property type="match status" value="1"/>
</dbReference>
<dbReference type="AlphaFoldDB" id="A0AAE0D6F8"/>
<organism evidence="5 6">
    <name type="scientific">Colletotrichum kahawae</name>
    <name type="common">Coffee berry disease fungus</name>
    <dbReference type="NCBI Taxonomy" id="34407"/>
    <lineage>
        <taxon>Eukaryota</taxon>
        <taxon>Fungi</taxon>
        <taxon>Dikarya</taxon>
        <taxon>Ascomycota</taxon>
        <taxon>Pezizomycotina</taxon>
        <taxon>Sordariomycetes</taxon>
        <taxon>Hypocreomycetidae</taxon>
        <taxon>Glomerellales</taxon>
        <taxon>Glomerellaceae</taxon>
        <taxon>Colletotrichum</taxon>
        <taxon>Colletotrichum gloeosporioides species complex</taxon>
    </lineage>
</organism>
<feature type="compositionally biased region" description="Low complexity" evidence="3">
    <location>
        <begin position="1"/>
        <end position="23"/>
    </location>
</feature>
<dbReference type="SUPFAM" id="SSF57701">
    <property type="entry name" value="Zn2/Cys6 DNA-binding domain"/>
    <property type="match status" value="1"/>
</dbReference>
<dbReference type="InterPro" id="IPR052761">
    <property type="entry name" value="Fungal_Detox/Toxin_TFs"/>
</dbReference>
<feature type="region of interest" description="Disordered" evidence="3">
    <location>
        <begin position="1"/>
        <end position="81"/>
    </location>
</feature>
<dbReference type="InterPro" id="IPR036864">
    <property type="entry name" value="Zn2-C6_fun-type_DNA-bd_sf"/>
</dbReference>
<evidence type="ECO:0000256" key="1">
    <source>
        <dbReference type="ARBA" id="ARBA00022723"/>
    </source>
</evidence>
<dbReference type="PANTHER" id="PTHR47425:SF2">
    <property type="entry name" value="FARB-RELATED"/>
    <property type="match status" value="1"/>
</dbReference>
<dbReference type="InterPro" id="IPR007219">
    <property type="entry name" value="XnlR_reg_dom"/>
</dbReference>
<dbReference type="PANTHER" id="PTHR47425">
    <property type="entry name" value="FARB-RELATED"/>
    <property type="match status" value="1"/>
</dbReference>
<dbReference type="PROSITE" id="PS00463">
    <property type="entry name" value="ZN2_CY6_FUNGAL_1"/>
    <property type="match status" value="1"/>
</dbReference>
<evidence type="ECO:0000313" key="6">
    <source>
        <dbReference type="Proteomes" id="UP001281614"/>
    </source>
</evidence>
<dbReference type="Proteomes" id="UP001281614">
    <property type="component" value="Unassembled WGS sequence"/>
</dbReference>
<proteinExistence type="predicted"/>
<dbReference type="Pfam" id="PF04082">
    <property type="entry name" value="Fungal_trans"/>
    <property type="match status" value="1"/>
</dbReference>
<keyword evidence="2" id="KW-0539">Nucleus</keyword>
<dbReference type="EMBL" id="VYYT01000178">
    <property type="protein sequence ID" value="KAK2759614.1"/>
    <property type="molecule type" value="Genomic_DNA"/>
</dbReference>
<dbReference type="GO" id="GO:0006351">
    <property type="term" value="P:DNA-templated transcription"/>
    <property type="evidence" value="ECO:0007669"/>
    <property type="project" value="InterPro"/>
</dbReference>
<gene>
    <name evidence="5" type="ORF">CKAH01_05401</name>
</gene>
<dbReference type="InterPro" id="IPR001138">
    <property type="entry name" value="Zn2Cys6_DnaBD"/>
</dbReference>
<keyword evidence="1" id="KW-0479">Metal-binding</keyword>
<dbReference type="Gene3D" id="4.10.240.10">
    <property type="entry name" value="Zn(2)-C6 fungal-type DNA-binding domain"/>
    <property type="match status" value="1"/>
</dbReference>
<feature type="compositionally biased region" description="Basic and acidic residues" evidence="3">
    <location>
        <begin position="44"/>
        <end position="61"/>
    </location>
</feature>
<sequence length="973" mass="104771">MATETTTITAPTAAPEATPTTEPVPDLSALTAAVEDEPAPTADAKNDESSAETSSEHEQGKKRSSSTADLKDGAPPAKITKRRAARACVSCRARKVRCDVVEGAPCGNCRWDNVECVVQESRRRKKNLLTASTAGHHVVGAEAQLRSKGANPINIHSSAELRRPSNASVASVNGSIAANPVAAAAVGVGMGATPGIGAGAGVGVGAGVGAGAGLGGAAVGVGIGPGVLGGLSVTGGSSDGLEGHVPHMIYQRSGYRHDSAALLAKLQSAAAAASADSNSRRLLSNLLAQASLFGGINSGGGAAGVGGGDGRTSQFLASLEEPDLHAQLPAFVKPLPAKIAQEDVTYLHAKGALTLPALPLQNALLQAYVEYVHPYMPLLELYDFLATINAHDGLNGQISLFLYQAVMFAATAFVDMKVLREAGYPTRKAARKAFFQKTRLLYDFDYESDRLVLVQALLLMTYWYETPDDQKDTWHWMGVAISLAHTIGLHRDPAATSMPPRKQKLWKRIWWSCFMRDRLIALGMRRPTRIKDEDFDVPMLQEADFELEILPEDNTVIPTECTLLRDVAMQKELAALCISKAQLCICISHMLKAQYSVLIRDKMRPENTVNSTMMLFPNKKLDNVESVTSVDLELMAWAETLPPICQYRPLTPLDVKNGRSTVAVQRTLLHMVYFTTISALHRPQFLPSSPVHAPTTSRQVQEMSRLRVRDAAMHVTRMAAELHQLRLEKYLPTTGVTVILPAMIIHLLEMKNPVSQSRDRATRGFRQCMRVMEKLREIYAAADYATGFLDAALRKAAIDINLQQPTAAMTAQNLKLADPTFGAQTPPPDNLPYMTSGETMFAAKPNPQRDFLPQTINAAALDLSATSPPHTENESAMGGLTPSASGSSEEPGPLDLEFLQNQEEIDWNAVTGTEFDVDQWLQFPPEGVNNSDEGFMANVFGEDSMNDAMNWAATGVDTTTKEGDGAAEIATLA</sequence>
<dbReference type="Pfam" id="PF00172">
    <property type="entry name" value="Zn_clus"/>
    <property type="match status" value="1"/>
</dbReference>
<name>A0AAE0D6F8_COLKA</name>
<dbReference type="GO" id="GO:0008270">
    <property type="term" value="F:zinc ion binding"/>
    <property type="evidence" value="ECO:0007669"/>
    <property type="project" value="InterPro"/>
</dbReference>
<dbReference type="GO" id="GO:0000981">
    <property type="term" value="F:DNA-binding transcription factor activity, RNA polymerase II-specific"/>
    <property type="evidence" value="ECO:0007669"/>
    <property type="project" value="InterPro"/>
</dbReference>
<evidence type="ECO:0000313" key="5">
    <source>
        <dbReference type="EMBL" id="KAK2759614.1"/>
    </source>
</evidence>
<dbReference type="GO" id="GO:0003677">
    <property type="term" value="F:DNA binding"/>
    <property type="evidence" value="ECO:0007669"/>
    <property type="project" value="InterPro"/>
</dbReference>
<dbReference type="CDD" id="cd12148">
    <property type="entry name" value="fungal_TF_MHR"/>
    <property type="match status" value="1"/>
</dbReference>